<comment type="caution">
    <text evidence="1">The sequence shown here is derived from an EMBL/GenBank/DDBJ whole genome shotgun (WGS) entry which is preliminary data.</text>
</comment>
<proteinExistence type="predicted"/>
<organism evidence="1 2">
    <name type="scientific">Entomophthora muscae</name>
    <dbReference type="NCBI Taxonomy" id="34485"/>
    <lineage>
        <taxon>Eukaryota</taxon>
        <taxon>Fungi</taxon>
        <taxon>Fungi incertae sedis</taxon>
        <taxon>Zoopagomycota</taxon>
        <taxon>Entomophthoromycotina</taxon>
        <taxon>Entomophthoromycetes</taxon>
        <taxon>Entomophthorales</taxon>
        <taxon>Entomophthoraceae</taxon>
        <taxon>Entomophthora</taxon>
    </lineage>
</organism>
<name>A0ACC2RVJ9_9FUNG</name>
<protein>
    <submittedName>
        <fullName evidence="1">Uncharacterized protein</fullName>
    </submittedName>
</protein>
<sequence length="67" mass="7351">MKASPGSSEVHPDSILRRAGLLLFRKPVSGIAALLTAPPAQGQPDSKRLYERQIAEIMRQPNCPKQK</sequence>
<dbReference type="EMBL" id="QTSX02006469">
    <property type="protein sequence ID" value="KAJ9054080.1"/>
    <property type="molecule type" value="Genomic_DNA"/>
</dbReference>
<evidence type="ECO:0000313" key="2">
    <source>
        <dbReference type="Proteomes" id="UP001165960"/>
    </source>
</evidence>
<reference evidence="1" key="1">
    <citation type="submission" date="2022-04" db="EMBL/GenBank/DDBJ databases">
        <title>Genome of the entomopathogenic fungus Entomophthora muscae.</title>
        <authorList>
            <person name="Elya C."/>
            <person name="Lovett B.R."/>
            <person name="Lee E."/>
            <person name="Macias A.M."/>
            <person name="Hajek A.E."/>
            <person name="De Bivort B.L."/>
            <person name="Kasson M.T."/>
            <person name="De Fine Licht H.H."/>
            <person name="Stajich J.E."/>
        </authorList>
    </citation>
    <scope>NUCLEOTIDE SEQUENCE</scope>
    <source>
        <strain evidence="1">Berkeley</strain>
    </source>
</reference>
<evidence type="ECO:0000313" key="1">
    <source>
        <dbReference type="EMBL" id="KAJ9054080.1"/>
    </source>
</evidence>
<keyword evidence="2" id="KW-1185">Reference proteome</keyword>
<gene>
    <name evidence="1" type="ORF">DSO57_1018339</name>
</gene>
<dbReference type="Proteomes" id="UP001165960">
    <property type="component" value="Unassembled WGS sequence"/>
</dbReference>
<accession>A0ACC2RVJ9</accession>